<sequence>MATWLPATEKTLSTAELLESILLQLDLQTLLTSAQRTCRTWTNLIRGSPALQRALYFTPVSDTRGHEAVLNPLLIDTFPSFFEVENETLFGGGNGTLLASLRMFKQPETQASFLREEASWRRMLVQQPPVFKIARWHCSVGQFGVYLYREIPENPRKTQNGLRMETLFEEIFFDPEPEFGYFESIAVTWWKRYTHDVSSVQCLETLGNFKVDTDILISSCSSSGCLTPAILCEQGPPLDVHLKSKVWSGYRKLGLRPKCRKDKGWLGTVQQFDFEIGLDFDD</sequence>
<dbReference type="SUPFAM" id="SSF81383">
    <property type="entry name" value="F-box domain"/>
    <property type="match status" value="1"/>
</dbReference>
<reference evidence="1 2" key="1">
    <citation type="submission" date="2019-04" db="EMBL/GenBank/DDBJ databases">
        <title>Friends and foes A comparative genomics study of 23 Aspergillus species from section Flavi.</title>
        <authorList>
            <consortium name="DOE Joint Genome Institute"/>
            <person name="Kjaerbolling I."/>
            <person name="Vesth T."/>
            <person name="Frisvad J.C."/>
            <person name="Nybo J.L."/>
            <person name="Theobald S."/>
            <person name="Kildgaard S."/>
            <person name="Isbrandt T."/>
            <person name="Kuo A."/>
            <person name="Sato A."/>
            <person name="Lyhne E.K."/>
            <person name="Kogle M.E."/>
            <person name="Wiebenga A."/>
            <person name="Kun R.S."/>
            <person name="Lubbers R.J."/>
            <person name="Makela M.R."/>
            <person name="Barry K."/>
            <person name="Chovatia M."/>
            <person name="Clum A."/>
            <person name="Daum C."/>
            <person name="Haridas S."/>
            <person name="He G."/>
            <person name="LaButti K."/>
            <person name="Lipzen A."/>
            <person name="Mondo S."/>
            <person name="Riley R."/>
            <person name="Salamov A."/>
            <person name="Simmons B.A."/>
            <person name="Magnuson J.K."/>
            <person name="Henrissat B."/>
            <person name="Mortensen U.H."/>
            <person name="Larsen T.O."/>
            <person name="Devries R.P."/>
            <person name="Grigoriev I.V."/>
            <person name="Machida M."/>
            <person name="Baker S.E."/>
            <person name="Andersen M.R."/>
        </authorList>
    </citation>
    <scope>NUCLEOTIDE SEQUENCE [LARGE SCALE GENOMIC DNA]</scope>
    <source>
        <strain evidence="1 2">CBS 151.66</strain>
    </source>
</reference>
<dbReference type="AlphaFoldDB" id="A0A5N5WWA9"/>
<dbReference type="InterPro" id="IPR036047">
    <property type="entry name" value="F-box-like_dom_sf"/>
</dbReference>
<dbReference type="EMBL" id="ML732243">
    <property type="protein sequence ID" value="KAB8072599.1"/>
    <property type="molecule type" value="Genomic_DNA"/>
</dbReference>
<dbReference type="OrthoDB" id="3800738at2759"/>
<proteinExistence type="predicted"/>
<protein>
    <recommendedName>
        <fullName evidence="3">F-box domain-containing protein</fullName>
    </recommendedName>
</protein>
<organism evidence="1 2">
    <name type="scientific">Aspergillus leporis</name>
    <dbReference type="NCBI Taxonomy" id="41062"/>
    <lineage>
        <taxon>Eukaryota</taxon>
        <taxon>Fungi</taxon>
        <taxon>Dikarya</taxon>
        <taxon>Ascomycota</taxon>
        <taxon>Pezizomycotina</taxon>
        <taxon>Eurotiomycetes</taxon>
        <taxon>Eurotiomycetidae</taxon>
        <taxon>Eurotiales</taxon>
        <taxon>Aspergillaceae</taxon>
        <taxon>Aspergillus</taxon>
        <taxon>Aspergillus subgen. Circumdati</taxon>
    </lineage>
</organism>
<name>A0A5N5WWA9_9EURO</name>
<dbReference type="Proteomes" id="UP000326565">
    <property type="component" value="Unassembled WGS sequence"/>
</dbReference>
<accession>A0A5N5WWA9</accession>
<evidence type="ECO:0008006" key="3">
    <source>
        <dbReference type="Google" id="ProtNLM"/>
    </source>
</evidence>
<gene>
    <name evidence="1" type="ORF">BDV29DRAFT_177016</name>
</gene>
<evidence type="ECO:0000313" key="2">
    <source>
        <dbReference type="Proteomes" id="UP000326565"/>
    </source>
</evidence>
<evidence type="ECO:0000313" key="1">
    <source>
        <dbReference type="EMBL" id="KAB8072599.1"/>
    </source>
</evidence>
<keyword evidence="2" id="KW-1185">Reference proteome</keyword>